<reference evidence="2" key="1">
    <citation type="submission" date="2016-07" db="EMBL/GenBank/DDBJ databases">
        <title>Nontailed viruses are major unrecognized killers of bacteria in the ocean.</title>
        <authorList>
            <person name="Kauffman K."/>
            <person name="Hussain F."/>
            <person name="Yang J."/>
            <person name="Arevalo P."/>
            <person name="Brown J."/>
            <person name="Cutler M."/>
            <person name="Kelly L."/>
            <person name="Polz M.F."/>
        </authorList>
    </citation>
    <scope>NUCLEOTIDE SEQUENCE [LARGE SCALE GENOMIC DNA]</scope>
    <source>
        <strain evidence="2">10N.286.54.F3</strain>
    </source>
</reference>
<proteinExistence type="predicted"/>
<organism evidence="1 2">
    <name type="scientific">Vibrio splendidus</name>
    <dbReference type="NCBI Taxonomy" id="29497"/>
    <lineage>
        <taxon>Bacteria</taxon>
        <taxon>Pseudomonadati</taxon>
        <taxon>Pseudomonadota</taxon>
        <taxon>Gammaproteobacteria</taxon>
        <taxon>Vibrionales</taxon>
        <taxon>Vibrionaceae</taxon>
        <taxon>Vibrio</taxon>
    </lineage>
</organism>
<dbReference type="RefSeq" id="WP_241907510.1">
    <property type="nucleotide sequence ID" value="NZ_MCSW01000231.1"/>
</dbReference>
<comment type="caution">
    <text evidence="1">The sequence shown here is derived from an EMBL/GenBank/DDBJ whole genome shotgun (WGS) entry which is preliminary data.</text>
</comment>
<dbReference type="EMBL" id="MCSW01000231">
    <property type="protein sequence ID" value="PMF16870.1"/>
    <property type="molecule type" value="Genomic_DNA"/>
</dbReference>
<evidence type="ECO:0000313" key="2">
    <source>
        <dbReference type="Proteomes" id="UP000235405"/>
    </source>
</evidence>
<gene>
    <name evidence="1" type="ORF">BCV19_19980</name>
</gene>
<accession>A0A2N7C7Q9</accession>
<name>A0A2N7C7Q9_VIBSP</name>
<sequence length="135" mass="15239">MGNRKETHSALNLANFNLEQAGRAFNVEVERTIRELNGEPCKVWDECRADNQQIFSTRSVGQRITTLEELKQALTFHVATVASLTNDTTKITAAVSEMTERLCRFGVLYYKIGLWGLCLILNVRLTCSLNPIIPH</sequence>
<evidence type="ECO:0000313" key="1">
    <source>
        <dbReference type="EMBL" id="PMF16870.1"/>
    </source>
</evidence>
<dbReference type="AlphaFoldDB" id="A0A2N7C7Q9"/>
<dbReference type="Proteomes" id="UP000235405">
    <property type="component" value="Unassembled WGS sequence"/>
</dbReference>
<protein>
    <submittedName>
        <fullName evidence="1">Uncharacterized protein</fullName>
    </submittedName>
</protein>